<sequence length="313" mass="33994">GDILTDYVRTDSAGSIGGNITLDAGAALLSAAGIGGTVRAINSFSFAGQDFSLYAGMREGSTINVKYREASFAIGDASTNGTKGSVMSSASLVADWKIDNKFKLASQTKKIELNFESYINNFTALENRVNALVNISYQTEYLSNIVKTIFQPVYSAITYFYGLLGATPPMELKDIFTGYVNDVKTLQKAKTLTTVAALQDSEFKSNELNAARFVLPDIARLLTSAKKFSVTDNAQIAYILATVSHEVKFGHRETLQLPSTDGNNGLYEYAKTPSGYYDPSAPLRSKNEFKYFQGEYGNNRGNLIPPTDAGEVL</sequence>
<protein>
    <submittedName>
        <fullName evidence="1">Uncharacterized protein</fullName>
    </submittedName>
</protein>
<gene>
    <name evidence="1" type="ORF">FEV09_22325</name>
</gene>
<dbReference type="AlphaFoldDB" id="A0A9X4RK84"/>
<name>A0A9X4RK84_9CYAN</name>
<keyword evidence="2" id="KW-1185">Reference proteome</keyword>
<dbReference type="Proteomes" id="UP001152872">
    <property type="component" value="Unassembled WGS sequence"/>
</dbReference>
<feature type="non-terminal residue" evidence="1">
    <location>
        <position position="1"/>
    </location>
</feature>
<evidence type="ECO:0000313" key="2">
    <source>
        <dbReference type="Proteomes" id="UP001152872"/>
    </source>
</evidence>
<proteinExistence type="predicted"/>
<comment type="caution">
    <text evidence="1">The sequence shown here is derived from an EMBL/GenBank/DDBJ whole genome shotgun (WGS) entry which is preliminary data.</text>
</comment>
<evidence type="ECO:0000313" key="1">
    <source>
        <dbReference type="EMBL" id="MDG3497277.1"/>
    </source>
</evidence>
<dbReference type="RefSeq" id="WP_009629494.1">
    <property type="nucleotide sequence ID" value="NZ_VBTY01000316.1"/>
</dbReference>
<accession>A0A9X4RK84</accession>
<reference evidence="1" key="1">
    <citation type="submission" date="2019-05" db="EMBL/GenBank/DDBJ databases">
        <title>Whole genome sequencing of Pseudanabaena catenata USMAC16.</title>
        <authorList>
            <person name="Khan Z."/>
            <person name="Omar W.M."/>
            <person name="Convey P."/>
            <person name="Merican F."/>
            <person name="Najimudin N."/>
        </authorList>
    </citation>
    <scope>NUCLEOTIDE SEQUENCE</scope>
    <source>
        <strain evidence="1">USMAC16</strain>
    </source>
</reference>
<dbReference type="EMBL" id="VBTY01000316">
    <property type="protein sequence ID" value="MDG3497277.1"/>
    <property type="molecule type" value="Genomic_DNA"/>
</dbReference>
<organism evidence="1 2">
    <name type="scientific">Pseudanabaena catenata USMAC16</name>
    <dbReference type="NCBI Taxonomy" id="1855837"/>
    <lineage>
        <taxon>Bacteria</taxon>
        <taxon>Bacillati</taxon>
        <taxon>Cyanobacteriota</taxon>
        <taxon>Cyanophyceae</taxon>
        <taxon>Pseudanabaenales</taxon>
        <taxon>Pseudanabaenaceae</taxon>
        <taxon>Pseudanabaena</taxon>
    </lineage>
</organism>